<feature type="region of interest" description="Disordered" evidence="1">
    <location>
        <begin position="368"/>
        <end position="489"/>
    </location>
</feature>
<name>A0A1R1SS35_9ACTN</name>
<feature type="transmembrane region" description="Helical" evidence="2">
    <location>
        <begin position="347"/>
        <end position="365"/>
    </location>
</feature>
<dbReference type="RefSeq" id="WP_076970683.1">
    <property type="nucleotide sequence ID" value="NZ_ASQP01000057.1"/>
</dbReference>
<comment type="caution">
    <text evidence="3">The sequence shown here is derived from an EMBL/GenBank/DDBJ whole genome shotgun (WGS) entry which is preliminary data.</text>
</comment>
<evidence type="ECO:0000256" key="1">
    <source>
        <dbReference type="SAM" id="MobiDB-lite"/>
    </source>
</evidence>
<reference evidence="3 4" key="1">
    <citation type="submission" date="2013-05" db="EMBL/GenBank/DDBJ databases">
        <title>Genome sequence of Streptomyces sparsogenes DSM 40356.</title>
        <authorList>
            <person name="Coyne S."/>
            <person name="Seebeck F.P."/>
        </authorList>
    </citation>
    <scope>NUCLEOTIDE SEQUENCE [LARGE SCALE GENOMIC DNA]</scope>
    <source>
        <strain evidence="3 4">DSM 40356</strain>
    </source>
</reference>
<proteinExistence type="predicted"/>
<evidence type="ECO:0000313" key="3">
    <source>
        <dbReference type="EMBL" id="OMI40859.1"/>
    </source>
</evidence>
<keyword evidence="2" id="KW-1133">Transmembrane helix</keyword>
<feature type="compositionally biased region" description="Pro residues" evidence="1">
    <location>
        <begin position="8"/>
        <end position="26"/>
    </location>
</feature>
<feature type="compositionally biased region" description="Basic residues" evidence="1">
    <location>
        <begin position="368"/>
        <end position="383"/>
    </location>
</feature>
<feature type="compositionally biased region" description="Gly residues" evidence="1">
    <location>
        <begin position="459"/>
        <end position="472"/>
    </location>
</feature>
<keyword evidence="4" id="KW-1185">Reference proteome</keyword>
<feature type="compositionally biased region" description="Basic residues" evidence="1">
    <location>
        <begin position="432"/>
        <end position="447"/>
    </location>
</feature>
<evidence type="ECO:0000256" key="2">
    <source>
        <dbReference type="SAM" id="Phobius"/>
    </source>
</evidence>
<accession>A0A1R1SS35</accession>
<keyword evidence="2" id="KW-0472">Membrane</keyword>
<gene>
    <name evidence="3" type="ORF">SPAR_03711</name>
</gene>
<feature type="transmembrane region" description="Helical" evidence="2">
    <location>
        <begin position="289"/>
        <end position="312"/>
    </location>
</feature>
<dbReference type="EMBL" id="ASQP01000057">
    <property type="protein sequence ID" value="OMI40859.1"/>
    <property type="molecule type" value="Genomic_DNA"/>
</dbReference>
<feature type="compositionally biased region" description="Basic residues" evidence="1">
    <location>
        <begin position="407"/>
        <end position="418"/>
    </location>
</feature>
<feature type="transmembrane region" description="Helical" evidence="2">
    <location>
        <begin position="59"/>
        <end position="83"/>
    </location>
</feature>
<organism evidence="3 4">
    <name type="scientific">Streptomyces sparsogenes DSM 40356</name>
    <dbReference type="NCBI Taxonomy" id="1331668"/>
    <lineage>
        <taxon>Bacteria</taxon>
        <taxon>Bacillati</taxon>
        <taxon>Actinomycetota</taxon>
        <taxon>Actinomycetes</taxon>
        <taxon>Kitasatosporales</taxon>
        <taxon>Streptomycetaceae</taxon>
        <taxon>Streptomyces</taxon>
    </lineage>
</organism>
<sequence length="489" mass="52026">MDSSGTPPSEPPSEPPSGSPSEPPSGSPSGVPSQPPLNAVERQEYERLRKAAAVRHRRLRYAAASVLLVLAVLLAPLAVVATWTHEEVADTDRYVQTVAPLASEPAVQNAVTDRLTKRVVDNVDVAGLTAALSRALDRVGAPPRVADSARLLTGPLKTALTTGVHDVVAKVVRSDQFAQVWTAANRRAHAAVVKVLTGEGPSAVQARGNTVVLDIGTLIDNVKRRLVQAGYEKAAKIPTVERTVPLLRVEKLDKAQNAMRLLDVLGLWLPVAAIVLAALAVWTAPAHRVALMSVGVGVAVMMLVLLVGLAVMRQVYLGSVPPTTLPADAAATIYDTFVRFLRESTRTILVIAVITVVSGYLYGPARRPRRALGGRPRHRRHRPGAGPHRCAHGWYGPLAGRPPRLDHRGRHHRRRARPRPVEPPHPGVRGARAGRGRPRPGAARHPRVGGGRTSREPLIGGGEPLIGGGGSGEPARPSEVAAWNAGGRR</sequence>
<keyword evidence="2" id="KW-0812">Transmembrane</keyword>
<feature type="region of interest" description="Disordered" evidence="1">
    <location>
        <begin position="1"/>
        <end position="37"/>
    </location>
</feature>
<evidence type="ECO:0000313" key="4">
    <source>
        <dbReference type="Proteomes" id="UP000186168"/>
    </source>
</evidence>
<protein>
    <submittedName>
        <fullName evidence="3">Putative integral membrane protein</fullName>
    </submittedName>
</protein>
<feature type="transmembrane region" description="Helical" evidence="2">
    <location>
        <begin position="261"/>
        <end position="282"/>
    </location>
</feature>
<dbReference type="AlphaFoldDB" id="A0A1R1SS35"/>
<dbReference type="Proteomes" id="UP000186168">
    <property type="component" value="Unassembled WGS sequence"/>
</dbReference>